<reference evidence="3" key="2">
    <citation type="journal article" date="2017" name="Plant Physiol. Biochem.">
        <title>Differential oxidative and antioxidative response of duckweed Lemna minor toward plant growth promoting/inhibiting bacteria.</title>
        <authorList>
            <person name="Ishizawa H."/>
            <person name="Kuroda M."/>
            <person name="Morikawa M."/>
            <person name="Ike M."/>
        </authorList>
    </citation>
    <scope>NUCLEOTIDE SEQUENCE [LARGE SCALE GENOMIC DNA]</scope>
    <source>
        <strain evidence="3">M6</strain>
    </source>
</reference>
<proteinExistence type="predicted"/>
<name>A0A3G9G4P7_9CAUL</name>
<dbReference type="RefSeq" id="WP_126420274.1">
    <property type="nucleotide sequence ID" value="NZ_AP018827.1"/>
</dbReference>
<organism evidence="2 3">
    <name type="scientific">Asticcacaulis excentricus</name>
    <dbReference type="NCBI Taxonomy" id="78587"/>
    <lineage>
        <taxon>Bacteria</taxon>
        <taxon>Pseudomonadati</taxon>
        <taxon>Pseudomonadota</taxon>
        <taxon>Alphaproteobacteria</taxon>
        <taxon>Caulobacterales</taxon>
        <taxon>Caulobacteraceae</taxon>
        <taxon>Asticcacaulis</taxon>
    </lineage>
</organism>
<dbReference type="InterPro" id="IPR014469">
    <property type="entry name" value="DUF2271"/>
</dbReference>
<dbReference type="PIRSF" id="PIRSF014995">
    <property type="entry name" value="UCP014995"/>
    <property type="match status" value="1"/>
</dbReference>
<protein>
    <submittedName>
        <fullName evidence="2">Putative exported protein</fullName>
    </submittedName>
</protein>
<evidence type="ECO:0000313" key="3">
    <source>
        <dbReference type="Proteomes" id="UP000278756"/>
    </source>
</evidence>
<accession>A0A3G9G4P7</accession>
<reference evidence="3" key="1">
    <citation type="journal article" date="2017" name="Biotechnol. Biofuels">
        <title>Evaluation of environmental bacterial communities as a factor affecting the growth of duckweed Lemna minor.</title>
        <authorList>
            <person name="Ishizawa H."/>
            <person name="Kuroda M."/>
            <person name="Morikawa M."/>
            <person name="Ike M."/>
        </authorList>
    </citation>
    <scope>NUCLEOTIDE SEQUENCE [LARGE SCALE GENOMIC DNA]</scope>
    <source>
        <strain evidence="3">M6</strain>
    </source>
</reference>
<keyword evidence="1" id="KW-0732">Signal</keyword>
<sequence>MFAKAAIWTTVLSAGAVGAAQAGTVTVDVEVPRLNVAEYHKPYVAAWIEDGAGAHKSNLFIWYQIGKGDKWLKDLRTWWRKSGRDLSASEVSGLSSATKAPGRQTAKIDTSALKGLTPGDYVLNVEAAREGGGREVVKAPFKWDGKKAEAASTKGTTELGAVAFAIKP</sequence>
<feature type="chain" id="PRO_5018005644" evidence="1">
    <location>
        <begin position="23"/>
        <end position="168"/>
    </location>
</feature>
<dbReference type="OrthoDB" id="195316at2"/>
<gene>
    <name evidence="2" type="ORF">EM6_0611</name>
</gene>
<feature type="signal peptide" evidence="1">
    <location>
        <begin position="1"/>
        <end position="22"/>
    </location>
</feature>
<dbReference type="Pfam" id="PF10029">
    <property type="entry name" value="DUF2271"/>
    <property type="match status" value="1"/>
</dbReference>
<dbReference type="EMBL" id="AP018827">
    <property type="protein sequence ID" value="BBF80033.1"/>
    <property type="molecule type" value="Genomic_DNA"/>
</dbReference>
<dbReference type="Proteomes" id="UP000278756">
    <property type="component" value="Chromosome 1"/>
</dbReference>
<dbReference type="AlphaFoldDB" id="A0A3G9G4P7"/>
<evidence type="ECO:0000313" key="2">
    <source>
        <dbReference type="EMBL" id="BBF80033.1"/>
    </source>
</evidence>
<evidence type="ECO:0000256" key="1">
    <source>
        <dbReference type="SAM" id="SignalP"/>
    </source>
</evidence>